<proteinExistence type="inferred from homology"/>
<dbReference type="PhylomeDB" id="A0A0D2WNL4"/>
<keyword evidence="5" id="KW-0813">Transport</keyword>
<dbReference type="eggNOG" id="KOG0765">
    <property type="taxonomic scope" value="Eukaryota"/>
</dbReference>
<dbReference type="Pfam" id="PF00153">
    <property type="entry name" value="Mito_carr"/>
    <property type="match status" value="3"/>
</dbReference>
<evidence type="ECO:0000256" key="6">
    <source>
        <dbReference type="SAM" id="Phobius"/>
    </source>
</evidence>
<comment type="subcellular location">
    <subcellularLocation>
        <location evidence="1">Membrane</location>
        <topology evidence="1">Multi-pass membrane protein</topology>
    </subcellularLocation>
</comment>
<dbReference type="PANTHER" id="PTHR46080">
    <property type="entry name" value="MITOCHONDRIAL SUBSTRATE CARRIER FAMILY PROTEIN J"/>
    <property type="match status" value="1"/>
</dbReference>
<comment type="similarity">
    <text evidence="5">Belongs to the mitochondrial carrier (TC 2.A.29) family.</text>
</comment>
<dbReference type="PANTHER" id="PTHR46080:SF18">
    <property type="entry name" value="MITOCHONDRIAL SUBSTRATE CARRIER FAMILY PROTEIN J"/>
    <property type="match status" value="1"/>
</dbReference>
<dbReference type="GO" id="GO:0016020">
    <property type="term" value="C:membrane"/>
    <property type="evidence" value="ECO:0007669"/>
    <property type="project" value="UniProtKB-SubCell"/>
</dbReference>
<evidence type="ECO:0000256" key="4">
    <source>
        <dbReference type="PROSITE-ProRule" id="PRU00282"/>
    </source>
</evidence>
<dbReference type="OMA" id="HERSESC"/>
<feature type="repeat" description="Solcar" evidence="4">
    <location>
        <begin position="278"/>
        <end position="370"/>
    </location>
</feature>
<dbReference type="InParanoid" id="A0A0D2WNL4"/>
<dbReference type="PROSITE" id="PS50920">
    <property type="entry name" value="SOLCAR"/>
    <property type="match status" value="3"/>
</dbReference>
<dbReference type="Proteomes" id="UP000008743">
    <property type="component" value="Unassembled WGS sequence"/>
</dbReference>
<evidence type="ECO:0000256" key="1">
    <source>
        <dbReference type="ARBA" id="ARBA00004141"/>
    </source>
</evidence>
<dbReference type="InterPro" id="IPR023395">
    <property type="entry name" value="MCP_dom_sf"/>
</dbReference>
<sequence length="377" mass="40958">MLDDDELTWSNVDHGKFVLHGSIVLLGLDVLFYPLDVIKTRLQMNEIINVRVKLADMVKGIARREGFFGFFKGFNATLASAYPGQALYFISYEFYKDHLLGFASRHQTNNSMLNEAMEFGAHAAAGFLADASSLVIYVPSDIVSQRLQVVEDRVPASSVDVVRRIWRAEGIRGFYRGVGVTVATYSVGSAIWWATYEMFKTPMGRLFGVSRNGLPLSSTDAAPPAAAAPAAPSTLAGGSSPSTLAAASTSLVPGLSHIQPSVSEATSSSSAPPVHDWRYHSTHMTAGALAGLVSGVLSNPLDVAKTRMQVPEYKSHSEASAREHKFLPVFRGIYKTEGIRGLYKGIVPRILISMPCSALTFLGYEYVKRMSRLETPA</sequence>
<organism evidence="7 8">
    <name type="scientific">Capsaspora owczarzaki (strain ATCC 30864)</name>
    <dbReference type="NCBI Taxonomy" id="595528"/>
    <lineage>
        <taxon>Eukaryota</taxon>
        <taxon>Filasterea</taxon>
        <taxon>Capsaspora</taxon>
    </lineage>
</organism>
<keyword evidence="8" id="KW-1185">Reference proteome</keyword>
<gene>
    <name evidence="7" type="ORF">CAOG_003659</name>
</gene>
<dbReference type="Gene3D" id="1.50.40.10">
    <property type="entry name" value="Mitochondrial carrier domain"/>
    <property type="match status" value="2"/>
</dbReference>
<keyword evidence="3 4" id="KW-0472">Membrane</keyword>
<evidence type="ECO:0000256" key="5">
    <source>
        <dbReference type="RuleBase" id="RU000488"/>
    </source>
</evidence>
<accession>A0A0D2WNL4</accession>
<feature type="transmembrane region" description="Helical" evidence="6">
    <location>
        <begin position="17"/>
        <end position="35"/>
    </location>
</feature>
<evidence type="ECO:0000256" key="3">
    <source>
        <dbReference type="ARBA" id="ARBA00023136"/>
    </source>
</evidence>
<dbReference type="InterPro" id="IPR018108">
    <property type="entry name" value="MCP_transmembrane"/>
</dbReference>
<feature type="transmembrane region" description="Helical" evidence="6">
    <location>
        <begin position="173"/>
        <end position="194"/>
    </location>
</feature>
<feature type="repeat" description="Solcar" evidence="4">
    <location>
        <begin position="117"/>
        <end position="202"/>
    </location>
</feature>
<keyword evidence="6" id="KW-1133">Transmembrane helix</keyword>
<keyword evidence="2 4" id="KW-0812">Transmembrane</keyword>
<dbReference type="OrthoDB" id="250329at2759"/>
<reference evidence="8" key="1">
    <citation type="submission" date="2011-02" db="EMBL/GenBank/DDBJ databases">
        <title>The Genome Sequence of Capsaspora owczarzaki ATCC 30864.</title>
        <authorList>
            <person name="Russ C."/>
            <person name="Cuomo C."/>
            <person name="Burger G."/>
            <person name="Gray M.W."/>
            <person name="Holland P.W.H."/>
            <person name="King N."/>
            <person name="Lang F.B.F."/>
            <person name="Roger A.J."/>
            <person name="Ruiz-Trillo I."/>
            <person name="Young S.K."/>
            <person name="Zeng Q."/>
            <person name="Gargeya S."/>
            <person name="Alvarado L."/>
            <person name="Berlin A."/>
            <person name="Chapman S.B."/>
            <person name="Chen Z."/>
            <person name="Freedman E."/>
            <person name="Gellesch M."/>
            <person name="Goldberg J."/>
            <person name="Griggs A."/>
            <person name="Gujja S."/>
            <person name="Heilman E."/>
            <person name="Heiman D."/>
            <person name="Howarth C."/>
            <person name="Mehta T."/>
            <person name="Neiman D."/>
            <person name="Pearson M."/>
            <person name="Roberts A."/>
            <person name="Saif S."/>
            <person name="Shea T."/>
            <person name="Shenoy N."/>
            <person name="Sisk P."/>
            <person name="Stolte C."/>
            <person name="Sykes S."/>
            <person name="White J."/>
            <person name="Yandava C."/>
            <person name="Haas B."/>
            <person name="Nusbaum C."/>
            <person name="Birren B."/>
        </authorList>
    </citation>
    <scope>NUCLEOTIDE SEQUENCE</scope>
    <source>
        <strain evidence="8">ATCC 30864</strain>
    </source>
</reference>
<dbReference type="EMBL" id="KE346364">
    <property type="protein sequence ID" value="KJE92750.1"/>
    <property type="molecule type" value="Genomic_DNA"/>
</dbReference>
<name>A0A0D2WNL4_CAPO3</name>
<dbReference type="AlphaFoldDB" id="A0A0D2WNL4"/>
<feature type="repeat" description="Solcar" evidence="4">
    <location>
        <begin position="15"/>
        <end position="98"/>
    </location>
</feature>
<evidence type="ECO:0000313" key="7">
    <source>
        <dbReference type="EMBL" id="KJE92750.1"/>
    </source>
</evidence>
<protein>
    <submittedName>
        <fullName evidence="7">Uncharacterized protein</fullName>
    </submittedName>
</protein>
<dbReference type="SUPFAM" id="SSF103506">
    <property type="entry name" value="Mitochondrial carrier"/>
    <property type="match status" value="1"/>
</dbReference>
<evidence type="ECO:0000256" key="2">
    <source>
        <dbReference type="ARBA" id="ARBA00022692"/>
    </source>
</evidence>
<evidence type="ECO:0000313" key="8">
    <source>
        <dbReference type="Proteomes" id="UP000008743"/>
    </source>
</evidence>
<dbReference type="RefSeq" id="XP_004363387.1">
    <property type="nucleotide sequence ID" value="XM_004363330.2"/>
</dbReference>